<dbReference type="Gene3D" id="3.40.50.12780">
    <property type="entry name" value="N-terminal domain of ligase-like"/>
    <property type="match status" value="1"/>
</dbReference>
<feature type="domain" description="AMP-binding enzyme C-terminal" evidence="3">
    <location>
        <begin position="449"/>
        <end position="533"/>
    </location>
</feature>
<feature type="domain" description="AMP-dependent synthetase/ligase" evidence="2">
    <location>
        <begin position="46"/>
        <end position="398"/>
    </location>
</feature>
<evidence type="ECO:0000256" key="1">
    <source>
        <dbReference type="SAM" id="Phobius"/>
    </source>
</evidence>
<dbReference type="EMBL" id="ML986616">
    <property type="protein sequence ID" value="KAF2264442.1"/>
    <property type="molecule type" value="Genomic_DNA"/>
</dbReference>
<dbReference type="SUPFAM" id="SSF56801">
    <property type="entry name" value="Acetyl-CoA synthetase-like"/>
    <property type="match status" value="1"/>
</dbReference>
<dbReference type="InterPro" id="IPR025110">
    <property type="entry name" value="AMP-bd_C"/>
</dbReference>
<feature type="transmembrane region" description="Helical" evidence="1">
    <location>
        <begin position="237"/>
        <end position="259"/>
    </location>
</feature>
<dbReference type="Pfam" id="PF13193">
    <property type="entry name" value="AMP-binding_C"/>
    <property type="match status" value="1"/>
</dbReference>
<dbReference type="Proteomes" id="UP000800093">
    <property type="component" value="Unassembled WGS sequence"/>
</dbReference>
<dbReference type="PANTHER" id="PTHR24096">
    <property type="entry name" value="LONG-CHAIN-FATTY-ACID--COA LIGASE"/>
    <property type="match status" value="1"/>
</dbReference>
<dbReference type="InterPro" id="IPR020845">
    <property type="entry name" value="AMP-binding_CS"/>
</dbReference>
<dbReference type="Gene3D" id="3.30.300.30">
    <property type="match status" value="1"/>
</dbReference>
<dbReference type="GO" id="GO:0019748">
    <property type="term" value="P:secondary metabolic process"/>
    <property type="evidence" value="ECO:0007669"/>
    <property type="project" value="TreeGrafter"/>
</dbReference>
<dbReference type="PROSITE" id="PS00455">
    <property type="entry name" value="AMP_BINDING"/>
    <property type="match status" value="1"/>
</dbReference>
<comment type="caution">
    <text evidence="4">The sequence shown here is derived from an EMBL/GenBank/DDBJ whole genome shotgun (WGS) entry which is preliminary data.</text>
</comment>
<dbReference type="InterPro" id="IPR042099">
    <property type="entry name" value="ANL_N_sf"/>
</dbReference>
<accession>A0A9P4K8A1</accession>
<evidence type="ECO:0000313" key="4">
    <source>
        <dbReference type="EMBL" id="KAF2264442.1"/>
    </source>
</evidence>
<keyword evidence="5" id="KW-1185">Reference proteome</keyword>
<evidence type="ECO:0000313" key="5">
    <source>
        <dbReference type="Proteomes" id="UP000800093"/>
    </source>
</evidence>
<proteinExistence type="predicted"/>
<evidence type="ECO:0000259" key="2">
    <source>
        <dbReference type="Pfam" id="PF00501"/>
    </source>
</evidence>
<keyword evidence="1" id="KW-0472">Membrane</keyword>
<dbReference type="InterPro" id="IPR000873">
    <property type="entry name" value="AMP-dep_synth/lig_dom"/>
</dbReference>
<dbReference type="GO" id="GO:0016405">
    <property type="term" value="F:CoA-ligase activity"/>
    <property type="evidence" value="ECO:0007669"/>
    <property type="project" value="TreeGrafter"/>
</dbReference>
<dbReference type="Pfam" id="PF00501">
    <property type="entry name" value="AMP-binding"/>
    <property type="match status" value="1"/>
</dbReference>
<dbReference type="OrthoDB" id="1898221at2759"/>
<keyword evidence="1" id="KW-1133">Transmembrane helix</keyword>
<keyword evidence="4" id="KW-0436">Ligase</keyword>
<sequence length="551" mass="60668">MTSHKIYRSPYPPPQVPTNVSVPQLLQLYNPDDIEDGKIIFEDDWTGKNLTYSSTREESARGAFGLRHLLGLEEGDVVCICAPNSVDAIQLIHAVLWCGGTAVLVNPLSTEYEAAHCLDISKPKAVAADASTWPTIAGAIRQKRDLSGIKAISIDDTQCPISPAFRFSNVFAQTETLPAFDLSNKDNREHTAVVCFSSGTSGKAKGVELSHYNLIASMLGIRASEPGYNNGGLRGVFFAPLCHIYGLMVVALMGAWLGYHTTLMKKYSLSAFLELSAQKEVTAIRILPTIAVQISKQQDFDLSRLKHIKHIMCSGAVLPTPVIEFFHKRFPKAPIMQGYGMTETNITMLKPESAHRVGSVGKLFANVEARVIDDEGKDVEVGQQGEIWVRGPSIFRRYMRDEEATRETFDGEWMKTGDVGRADAEGFWWLTERKKELIKYKGNQVAPAELESILNSHAAVSEGAVCALWDESRGTEVPIAYVSLTAGAKAADEDIGLLVEDIRQHVDTKVAPYKKLRGGVVVLDEIPKSGNGKVLRRMLPARLARERKARL</sequence>
<dbReference type="InterPro" id="IPR045851">
    <property type="entry name" value="AMP-bd_C_sf"/>
</dbReference>
<reference evidence="5" key="1">
    <citation type="journal article" date="2020" name="Stud. Mycol.">
        <title>101 Dothideomycetes genomes: A test case for predicting lifestyles and emergence of pathogens.</title>
        <authorList>
            <person name="Haridas S."/>
            <person name="Albert R."/>
            <person name="Binder M."/>
            <person name="Bloem J."/>
            <person name="LaButti K."/>
            <person name="Salamov A."/>
            <person name="Andreopoulos B."/>
            <person name="Baker S."/>
            <person name="Barry K."/>
            <person name="Bills G."/>
            <person name="Bluhm B."/>
            <person name="Cannon C."/>
            <person name="Castanera R."/>
            <person name="Culley D."/>
            <person name="Daum C."/>
            <person name="Ezra D."/>
            <person name="Gonzalez J."/>
            <person name="Henrissat B."/>
            <person name="Kuo A."/>
            <person name="Liang C."/>
            <person name="Lipzen A."/>
            <person name="Lutzoni F."/>
            <person name="Magnuson J."/>
            <person name="Mondo S."/>
            <person name="Nolan M."/>
            <person name="Ohm R."/>
            <person name="Pangilinan J."/>
            <person name="Park H.-J."/>
            <person name="Ramirez L."/>
            <person name="Alfaro M."/>
            <person name="Sun H."/>
            <person name="Tritt A."/>
            <person name="Yoshinaga Y."/>
            <person name="Zwiers L.-H."/>
            <person name="Turgeon B."/>
            <person name="Goodwin S."/>
            <person name="Spatafora J."/>
            <person name="Crous P."/>
            <person name="Grigoriev I."/>
        </authorList>
    </citation>
    <scope>NUCLEOTIDE SEQUENCE [LARGE SCALE GENOMIC DNA]</scope>
    <source>
        <strain evidence="5">CBS 304.66</strain>
    </source>
</reference>
<keyword evidence="1" id="KW-0812">Transmembrane</keyword>
<name>A0A9P4K8A1_9PLEO</name>
<dbReference type="AlphaFoldDB" id="A0A9P4K8A1"/>
<gene>
    <name evidence="4" type="ORF">CC78DRAFT_601705</name>
</gene>
<protein>
    <submittedName>
        <fullName evidence="4">Acyl-CoA synthetases/AMP-acid ligases II</fullName>
    </submittedName>
</protein>
<dbReference type="PANTHER" id="PTHR24096:SF295">
    <property type="entry name" value="ACETYL-COA SYNTHETASE-LIKE PROTEIN"/>
    <property type="match status" value="1"/>
</dbReference>
<evidence type="ECO:0000259" key="3">
    <source>
        <dbReference type="Pfam" id="PF13193"/>
    </source>
</evidence>
<organism evidence="4 5">
    <name type="scientific">Lojkania enalia</name>
    <dbReference type="NCBI Taxonomy" id="147567"/>
    <lineage>
        <taxon>Eukaryota</taxon>
        <taxon>Fungi</taxon>
        <taxon>Dikarya</taxon>
        <taxon>Ascomycota</taxon>
        <taxon>Pezizomycotina</taxon>
        <taxon>Dothideomycetes</taxon>
        <taxon>Pleosporomycetidae</taxon>
        <taxon>Pleosporales</taxon>
        <taxon>Pleosporales incertae sedis</taxon>
        <taxon>Lojkania</taxon>
    </lineage>
</organism>